<gene>
    <name evidence="2" type="ORF">TrST_g669</name>
</gene>
<evidence type="ECO:0000256" key="1">
    <source>
        <dbReference type="SAM" id="Phobius"/>
    </source>
</evidence>
<dbReference type="EMBL" id="BRXY01000183">
    <property type="protein sequence ID" value="GMH74907.1"/>
    <property type="molecule type" value="Genomic_DNA"/>
</dbReference>
<dbReference type="Proteomes" id="UP001165085">
    <property type="component" value="Unassembled WGS sequence"/>
</dbReference>
<comment type="caution">
    <text evidence="2">The sequence shown here is derived from an EMBL/GenBank/DDBJ whole genome shotgun (WGS) entry which is preliminary data.</text>
</comment>
<name>A0A9W7AME0_9STRA</name>
<sequence>MDSRSKGNTRGTSRKGNIIQTLRGALFLAGVVVAAHLPGPMSTPLLPPATKNHSKPRVGLEVLPPPFPPLQTRPALIFHLVYHSSRGIKANHWLLLPAFIYGALVSVSGSVWGLGAISAVQGGYAIIISKGLGVLFCAFVVAPCYVAAVATNEATAGVIDERLLGFCFALTALLLQVAGHKTFEKLQPSPNLLHGFLAAPALEFVVLCLECAPSFAAKLLLLGWGMEDVEELFVEAASIRTALEAKLTK</sequence>
<organism evidence="2 3">
    <name type="scientific">Triparma strigata</name>
    <dbReference type="NCBI Taxonomy" id="1606541"/>
    <lineage>
        <taxon>Eukaryota</taxon>
        <taxon>Sar</taxon>
        <taxon>Stramenopiles</taxon>
        <taxon>Ochrophyta</taxon>
        <taxon>Bolidophyceae</taxon>
        <taxon>Parmales</taxon>
        <taxon>Triparmaceae</taxon>
        <taxon>Triparma</taxon>
    </lineage>
</organism>
<reference evidence="3" key="1">
    <citation type="journal article" date="2023" name="Commun. Biol.">
        <title>Genome analysis of Parmales, the sister group of diatoms, reveals the evolutionary specialization of diatoms from phago-mixotrophs to photoautotrophs.</title>
        <authorList>
            <person name="Ban H."/>
            <person name="Sato S."/>
            <person name="Yoshikawa S."/>
            <person name="Yamada K."/>
            <person name="Nakamura Y."/>
            <person name="Ichinomiya M."/>
            <person name="Sato N."/>
            <person name="Blanc-Mathieu R."/>
            <person name="Endo H."/>
            <person name="Kuwata A."/>
            <person name="Ogata H."/>
        </authorList>
    </citation>
    <scope>NUCLEOTIDE SEQUENCE [LARGE SCALE GENOMIC DNA]</scope>
    <source>
        <strain evidence="3">NIES 3701</strain>
    </source>
</reference>
<accession>A0A9W7AME0</accession>
<feature type="transmembrane region" description="Helical" evidence="1">
    <location>
        <begin position="98"/>
        <end position="120"/>
    </location>
</feature>
<dbReference type="AlphaFoldDB" id="A0A9W7AME0"/>
<keyword evidence="3" id="KW-1185">Reference proteome</keyword>
<keyword evidence="1" id="KW-1133">Transmembrane helix</keyword>
<feature type="transmembrane region" description="Helical" evidence="1">
    <location>
        <begin position="192"/>
        <end position="216"/>
    </location>
</feature>
<protein>
    <submittedName>
        <fullName evidence="2">Uncharacterized protein</fullName>
    </submittedName>
</protein>
<keyword evidence="1" id="KW-0812">Transmembrane</keyword>
<feature type="transmembrane region" description="Helical" evidence="1">
    <location>
        <begin position="132"/>
        <end position="151"/>
    </location>
</feature>
<keyword evidence="1" id="KW-0472">Membrane</keyword>
<feature type="transmembrane region" description="Helical" evidence="1">
    <location>
        <begin position="163"/>
        <end position="180"/>
    </location>
</feature>
<evidence type="ECO:0000313" key="3">
    <source>
        <dbReference type="Proteomes" id="UP001165085"/>
    </source>
</evidence>
<dbReference type="OrthoDB" id="10428982at2759"/>
<proteinExistence type="predicted"/>
<evidence type="ECO:0000313" key="2">
    <source>
        <dbReference type="EMBL" id="GMH74907.1"/>
    </source>
</evidence>